<keyword evidence="1" id="KW-0812">Transmembrane</keyword>
<protein>
    <submittedName>
        <fullName evidence="2">Uncharacterized protein</fullName>
    </submittedName>
</protein>
<evidence type="ECO:0000256" key="1">
    <source>
        <dbReference type="SAM" id="Phobius"/>
    </source>
</evidence>
<dbReference type="AlphaFoldDB" id="A0A5N6GCZ0"/>
<sequence length="89" mass="10188">MNIVLASQVTSYGFGYLSVCVVYSSLWFKISNLTFSWNVFHSLLKGIVTFFCCFCCAHPNQSTLYDESLYSHCVIHALHGYELYTKILI</sequence>
<feature type="transmembrane region" description="Helical" evidence="1">
    <location>
        <begin position="12"/>
        <end position="30"/>
    </location>
</feature>
<evidence type="ECO:0000313" key="2">
    <source>
        <dbReference type="EMBL" id="KAB8240266.1"/>
    </source>
</evidence>
<accession>A0A5N6GCZ0</accession>
<reference evidence="2" key="1">
    <citation type="submission" date="2019-04" db="EMBL/GenBank/DDBJ databases">
        <title>Friends and foes A comparative genomics study of 23 Aspergillus species from section Flavi.</title>
        <authorList>
            <consortium name="DOE Joint Genome Institute"/>
            <person name="Kjaerbolling I."/>
            <person name="Vesth T."/>
            <person name="Frisvad J.C."/>
            <person name="Nybo J.L."/>
            <person name="Theobald S."/>
            <person name="Kildgaard S."/>
            <person name="Isbrandt T."/>
            <person name="Kuo A."/>
            <person name="Sato A."/>
            <person name="Lyhne E.K."/>
            <person name="Kogle M.E."/>
            <person name="Wiebenga A."/>
            <person name="Kun R.S."/>
            <person name="Lubbers R.J."/>
            <person name="Makela M.R."/>
            <person name="Barry K."/>
            <person name="Chovatia M."/>
            <person name="Clum A."/>
            <person name="Daum C."/>
            <person name="Haridas S."/>
            <person name="He G."/>
            <person name="LaButti K."/>
            <person name="Lipzen A."/>
            <person name="Mondo S."/>
            <person name="Riley R."/>
            <person name="Salamov A."/>
            <person name="Simmons B.A."/>
            <person name="Magnuson J.K."/>
            <person name="Henrissat B."/>
            <person name="Mortensen U.H."/>
            <person name="Larsen T.O."/>
            <person name="Devries R.P."/>
            <person name="Grigoriev I.V."/>
            <person name="Machida M."/>
            <person name="Baker S.E."/>
            <person name="Andersen M.R."/>
        </authorList>
    </citation>
    <scope>NUCLEOTIDE SEQUENCE [LARGE SCALE GENOMIC DNA]</scope>
    <source>
        <strain evidence="2">CBS 121.62</strain>
    </source>
</reference>
<proteinExistence type="predicted"/>
<dbReference type="EMBL" id="ML734759">
    <property type="protein sequence ID" value="KAB8240266.1"/>
    <property type="molecule type" value="Genomic_DNA"/>
</dbReference>
<name>A0A5N6GCZ0_ASPFL</name>
<organism evidence="2">
    <name type="scientific">Aspergillus flavus</name>
    <dbReference type="NCBI Taxonomy" id="5059"/>
    <lineage>
        <taxon>Eukaryota</taxon>
        <taxon>Fungi</taxon>
        <taxon>Dikarya</taxon>
        <taxon>Ascomycota</taxon>
        <taxon>Pezizomycotina</taxon>
        <taxon>Eurotiomycetes</taxon>
        <taxon>Eurotiomycetidae</taxon>
        <taxon>Eurotiales</taxon>
        <taxon>Aspergillaceae</taxon>
        <taxon>Aspergillus</taxon>
        <taxon>Aspergillus subgen. Circumdati</taxon>
    </lineage>
</organism>
<keyword evidence="1" id="KW-1133">Transmembrane helix</keyword>
<dbReference type="Proteomes" id="UP000325434">
    <property type="component" value="Unassembled WGS sequence"/>
</dbReference>
<keyword evidence="1" id="KW-0472">Membrane</keyword>
<gene>
    <name evidence="2" type="ORF">BDV35DRAFT_374145</name>
</gene>